<name>A0A9P3LEW2_9APHY</name>
<evidence type="ECO:0000313" key="2">
    <source>
        <dbReference type="Proteomes" id="UP000703269"/>
    </source>
</evidence>
<dbReference type="AlphaFoldDB" id="A0A9P3LEW2"/>
<comment type="caution">
    <text evidence="1">The sequence shown here is derived from an EMBL/GenBank/DDBJ whole genome shotgun (WGS) entry which is preliminary data.</text>
</comment>
<proteinExistence type="predicted"/>
<gene>
    <name evidence="1" type="ORF">PsYK624_081000</name>
</gene>
<reference evidence="1 2" key="1">
    <citation type="submission" date="2021-08" db="EMBL/GenBank/DDBJ databases">
        <title>Draft Genome Sequence of Phanerochaete sordida strain YK-624.</title>
        <authorList>
            <person name="Mori T."/>
            <person name="Dohra H."/>
            <person name="Suzuki T."/>
            <person name="Kawagishi H."/>
            <person name="Hirai H."/>
        </authorList>
    </citation>
    <scope>NUCLEOTIDE SEQUENCE [LARGE SCALE GENOMIC DNA]</scope>
    <source>
        <strain evidence="1 2">YK-624</strain>
    </source>
</reference>
<evidence type="ECO:0000313" key="1">
    <source>
        <dbReference type="EMBL" id="GJE91948.1"/>
    </source>
</evidence>
<keyword evidence="2" id="KW-1185">Reference proteome</keyword>
<sequence length="132" mass="15052">MAAWQLLYAYMREGTSLRTLTLAEHCRAMNDEFADAVAESSIEELTCDTHQADEWTLRGQMRKILENPRLQRVVCRGALSPEYTRRVLVESQLSAADVRKFSFVEGPRDADMRRIFMAMDEAEGISSSDEEA</sequence>
<dbReference type="EMBL" id="BPQB01000023">
    <property type="protein sequence ID" value="GJE91948.1"/>
    <property type="molecule type" value="Genomic_DNA"/>
</dbReference>
<organism evidence="1 2">
    <name type="scientific">Phanerochaete sordida</name>
    <dbReference type="NCBI Taxonomy" id="48140"/>
    <lineage>
        <taxon>Eukaryota</taxon>
        <taxon>Fungi</taxon>
        <taxon>Dikarya</taxon>
        <taxon>Basidiomycota</taxon>
        <taxon>Agaricomycotina</taxon>
        <taxon>Agaricomycetes</taxon>
        <taxon>Polyporales</taxon>
        <taxon>Phanerochaetaceae</taxon>
        <taxon>Phanerochaete</taxon>
    </lineage>
</organism>
<protein>
    <submittedName>
        <fullName evidence="1">Uncharacterized protein</fullName>
    </submittedName>
</protein>
<dbReference type="Proteomes" id="UP000703269">
    <property type="component" value="Unassembled WGS sequence"/>
</dbReference>
<accession>A0A9P3LEW2</accession>